<dbReference type="Gene3D" id="3.40.50.2000">
    <property type="entry name" value="Glycogen Phosphorylase B"/>
    <property type="match status" value="1"/>
</dbReference>
<dbReference type="RefSeq" id="WP_167984681.1">
    <property type="nucleotide sequence ID" value="NZ_JAATEJ010000017.1"/>
</dbReference>
<organism evidence="3 4">
    <name type="scientific">Actinacidiphila epipremni</name>
    <dbReference type="NCBI Taxonomy" id="2053013"/>
    <lineage>
        <taxon>Bacteria</taxon>
        <taxon>Bacillati</taxon>
        <taxon>Actinomycetota</taxon>
        <taxon>Actinomycetes</taxon>
        <taxon>Kitasatosporales</taxon>
        <taxon>Streptomycetaceae</taxon>
        <taxon>Actinacidiphila</taxon>
    </lineage>
</organism>
<keyword evidence="4" id="KW-1185">Reference proteome</keyword>
<dbReference type="SUPFAM" id="SSF53756">
    <property type="entry name" value="UDP-Glycosyltransferase/glycogen phosphorylase"/>
    <property type="match status" value="1"/>
</dbReference>
<dbReference type="InterPro" id="IPR001296">
    <property type="entry name" value="Glyco_trans_1"/>
</dbReference>
<proteinExistence type="predicted"/>
<evidence type="ECO:0000259" key="2">
    <source>
        <dbReference type="Pfam" id="PF00534"/>
    </source>
</evidence>
<comment type="caution">
    <text evidence="3">The sequence shown here is derived from an EMBL/GenBank/DDBJ whole genome shotgun (WGS) entry which is preliminary data.</text>
</comment>
<protein>
    <submittedName>
        <fullName evidence="3">Glycosyltransferase family 4 protein</fullName>
    </submittedName>
</protein>
<dbReference type="Proteomes" id="UP000734511">
    <property type="component" value="Unassembled WGS sequence"/>
</dbReference>
<evidence type="ECO:0000256" key="1">
    <source>
        <dbReference type="ARBA" id="ARBA00022679"/>
    </source>
</evidence>
<reference evidence="3 4" key="1">
    <citation type="submission" date="2020-03" db="EMBL/GenBank/DDBJ databases">
        <title>WGS of actinomycetes isolated from Thailand.</title>
        <authorList>
            <person name="Thawai C."/>
        </authorList>
    </citation>
    <scope>NUCLEOTIDE SEQUENCE [LARGE SCALE GENOMIC DNA]</scope>
    <source>
        <strain evidence="3 4">PRB2-1</strain>
    </source>
</reference>
<evidence type="ECO:0000313" key="4">
    <source>
        <dbReference type="Proteomes" id="UP000734511"/>
    </source>
</evidence>
<keyword evidence="1" id="KW-0808">Transferase</keyword>
<feature type="domain" description="Glycosyl transferase family 1" evidence="2">
    <location>
        <begin position="205"/>
        <end position="291"/>
    </location>
</feature>
<dbReference type="EMBL" id="JAATEJ010000017">
    <property type="protein sequence ID" value="NJP45823.1"/>
    <property type="molecule type" value="Genomic_DNA"/>
</dbReference>
<gene>
    <name evidence="3" type="ORF">HCN08_20785</name>
</gene>
<dbReference type="Pfam" id="PF00534">
    <property type="entry name" value="Glycos_transf_1"/>
    <property type="match status" value="1"/>
</dbReference>
<name>A0ABX0ZW68_9ACTN</name>
<sequence length="316" mass="35134">MKILVWHVHGSWLTAFLQGPHDYLLPVTPDRGPDGLGRARTWDWPATARETTPEQLRTAGIDLVVLQRPHEIALTEQWTGRRPGRDLAAVYVEHNSPDATPTGTRHPLAGRDDIPLVHVTHFNRLMWDNGRAPTAVIEHGIPDPGPRCTGELPRAAVVVNDPVRRGRVTGTDLLPGFAAHVPLDVFGMNTGRLAADGDRIRTHDLPQHALHREMARRRLYLHPVRWTSLGLSLLEAMLLAMPVVALDTTEVREAVPDGAGTVSNRPDVLHAAVRDLAADRDRARRTGEQARAAALARYGLPRFLDDWELMIKEVKR</sequence>
<evidence type="ECO:0000313" key="3">
    <source>
        <dbReference type="EMBL" id="NJP45823.1"/>
    </source>
</evidence>
<accession>A0ABX0ZW68</accession>